<proteinExistence type="predicted"/>
<feature type="region of interest" description="Disordered" evidence="1">
    <location>
        <begin position="63"/>
        <end position="98"/>
    </location>
</feature>
<evidence type="ECO:0000313" key="5">
    <source>
        <dbReference type="Proteomes" id="UP000015100"/>
    </source>
</evidence>
<dbReference type="PANTHER" id="PTHR10334">
    <property type="entry name" value="CYSTEINE-RICH SECRETORY PROTEIN-RELATED"/>
    <property type="match status" value="1"/>
</dbReference>
<dbReference type="PRINTS" id="PR00837">
    <property type="entry name" value="V5TPXLIKE"/>
</dbReference>
<dbReference type="AlphaFoldDB" id="S8AA99"/>
<feature type="compositionally biased region" description="Low complexity" evidence="1">
    <location>
        <begin position="254"/>
        <end position="285"/>
    </location>
</feature>
<reference evidence="5" key="2">
    <citation type="submission" date="2013-04" db="EMBL/GenBank/DDBJ databases">
        <title>Genomic mechanisms accounting for the adaptation to parasitism in nematode-trapping fungi.</title>
        <authorList>
            <person name="Ahren D.G."/>
        </authorList>
    </citation>
    <scope>NUCLEOTIDE SEQUENCE [LARGE SCALE GENOMIC DNA]</scope>
    <source>
        <strain evidence="5">CBS 200.50</strain>
    </source>
</reference>
<comment type="caution">
    <text evidence="4">The sequence shown here is derived from an EMBL/GenBank/DDBJ whole genome shotgun (WGS) entry which is preliminary data.</text>
</comment>
<dbReference type="SUPFAM" id="SSF55797">
    <property type="entry name" value="PR-1-like"/>
    <property type="match status" value="1"/>
</dbReference>
<accession>S8AA99</accession>
<dbReference type="HOGENOM" id="CLU_811384_0_0_1"/>
<evidence type="ECO:0000313" key="4">
    <source>
        <dbReference type="EMBL" id="EPS39895.1"/>
    </source>
</evidence>
<dbReference type="eggNOG" id="KOG3017">
    <property type="taxonomic scope" value="Eukaryota"/>
</dbReference>
<dbReference type="Pfam" id="PF00188">
    <property type="entry name" value="CAP"/>
    <property type="match status" value="1"/>
</dbReference>
<sequence>MKISIILSSLLGVSVLAAPVNNTVETQEPDETLIDEMLPTNGTVDDIDLNSVELIGEPVFFSQEEKRSAPSYPGSGNTNYNYNQPSNGNYNQPSGSAGSFLSESEYKDKLLAVHNKVREAHGVPALKWSSDLVSYGQRNTPTCQFGHTPSLGRDRVGENILMGGGAIDQMAMQMWYTNELKQYNFGRQGFSMATGHMTQMVWKSTTEVGCAVKKCGSSSYVKCNYRTPGNMQGAFEQNVNPPRNGASYTPSTPSQNNNNNNYNNSYQNKNQNQNQGQYQGNQGSNTYYSNGQSNNYQASRPANNYNSGNNYYSNGGGNGGNGGNYGYRTYYSSNGQKNHQHY</sequence>
<evidence type="ECO:0000256" key="2">
    <source>
        <dbReference type="SAM" id="SignalP"/>
    </source>
</evidence>
<feature type="compositionally biased region" description="Polar residues" evidence="1">
    <location>
        <begin position="286"/>
        <end position="302"/>
    </location>
</feature>
<evidence type="ECO:0000259" key="3">
    <source>
        <dbReference type="SMART" id="SM00198"/>
    </source>
</evidence>
<feature type="chain" id="PRO_5004548352" description="SCP domain-containing protein" evidence="2">
    <location>
        <begin position="18"/>
        <end position="342"/>
    </location>
</feature>
<feature type="signal peptide" evidence="2">
    <location>
        <begin position="1"/>
        <end position="17"/>
    </location>
</feature>
<keyword evidence="5" id="KW-1185">Reference proteome</keyword>
<feature type="domain" description="SCP" evidence="3">
    <location>
        <begin position="105"/>
        <end position="233"/>
    </location>
</feature>
<reference evidence="4 5" key="1">
    <citation type="journal article" date="2013" name="PLoS Genet.">
        <title>Genomic mechanisms accounting for the adaptation to parasitism in nematode-trapping fungi.</title>
        <authorList>
            <person name="Meerupati T."/>
            <person name="Andersson K.M."/>
            <person name="Friman E."/>
            <person name="Kumar D."/>
            <person name="Tunlid A."/>
            <person name="Ahren D."/>
        </authorList>
    </citation>
    <scope>NUCLEOTIDE SEQUENCE [LARGE SCALE GENOMIC DNA]</scope>
    <source>
        <strain evidence="4 5">CBS 200.50</strain>
    </source>
</reference>
<feature type="compositionally biased region" description="Polar residues" evidence="1">
    <location>
        <begin position="74"/>
        <end position="98"/>
    </location>
</feature>
<dbReference type="OMA" id="NFGRQGF"/>
<dbReference type="InterPro" id="IPR014044">
    <property type="entry name" value="CAP_dom"/>
</dbReference>
<dbReference type="Proteomes" id="UP000015100">
    <property type="component" value="Unassembled WGS sequence"/>
</dbReference>
<feature type="compositionally biased region" description="Polar residues" evidence="1">
    <location>
        <begin position="234"/>
        <end position="253"/>
    </location>
</feature>
<dbReference type="InterPro" id="IPR035940">
    <property type="entry name" value="CAP_sf"/>
</dbReference>
<keyword evidence="2" id="KW-0732">Signal</keyword>
<feature type="region of interest" description="Disordered" evidence="1">
    <location>
        <begin position="234"/>
        <end position="310"/>
    </location>
</feature>
<gene>
    <name evidence="4" type="ORF">H072_6286</name>
</gene>
<dbReference type="SMART" id="SM00198">
    <property type="entry name" value="SCP"/>
    <property type="match status" value="1"/>
</dbReference>
<dbReference type="OrthoDB" id="337038at2759"/>
<protein>
    <recommendedName>
        <fullName evidence="3">SCP domain-containing protein</fullName>
    </recommendedName>
</protein>
<dbReference type="InterPro" id="IPR001283">
    <property type="entry name" value="CRISP-related"/>
</dbReference>
<dbReference type="Gene3D" id="3.40.33.10">
    <property type="entry name" value="CAP"/>
    <property type="match status" value="1"/>
</dbReference>
<name>S8AA99_DACHA</name>
<evidence type="ECO:0000256" key="1">
    <source>
        <dbReference type="SAM" id="MobiDB-lite"/>
    </source>
</evidence>
<dbReference type="STRING" id="1284197.S8AA99"/>
<dbReference type="EMBL" id="AQGS01000443">
    <property type="protein sequence ID" value="EPS39895.1"/>
    <property type="molecule type" value="Genomic_DNA"/>
</dbReference>
<organism evidence="4 5">
    <name type="scientific">Dactylellina haptotyla (strain CBS 200.50)</name>
    <name type="common">Nematode-trapping fungus</name>
    <name type="synonym">Monacrosporium haptotylum</name>
    <dbReference type="NCBI Taxonomy" id="1284197"/>
    <lineage>
        <taxon>Eukaryota</taxon>
        <taxon>Fungi</taxon>
        <taxon>Dikarya</taxon>
        <taxon>Ascomycota</taxon>
        <taxon>Pezizomycotina</taxon>
        <taxon>Orbiliomycetes</taxon>
        <taxon>Orbiliales</taxon>
        <taxon>Orbiliaceae</taxon>
        <taxon>Dactylellina</taxon>
    </lineage>
</organism>